<proteinExistence type="predicted"/>
<evidence type="ECO:0000256" key="1">
    <source>
        <dbReference type="SAM" id="SignalP"/>
    </source>
</evidence>
<protein>
    <recommendedName>
        <fullName evidence="4">Secreted protein</fullName>
    </recommendedName>
</protein>
<evidence type="ECO:0000313" key="2">
    <source>
        <dbReference type="EMBL" id="KAK4097010.1"/>
    </source>
</evidence>
<evidence type="ECO:0000313" key="3">
    <source>
        <dbReference type="Proteomes" id="UP001305647"/>
    </source>
</evidence>
<reference evidence="2" key="2">
    <citation type="submission" date="2023-05" db="EMBL/GenBank/DDBJ databases">
        <authorList>
            <consortium name="Lawrence Berkeley National Laboratory"/>
            <person name="Steindorff A."/>
            <person name="Hensen N."/>
            <person name="Bonometti L."/>
            <person name="Westerberg I."/>
            <person name="Brannstrom I.O."/>
            <person name="Guillou S."/>
            <person name="Cros-Aarteil S."/>
            <person name="Calhoun S."/>
            <person name="Haridas S."/>
            <person name="Kuo A."/>
            <person name="Mondo S."/>
            <person name="Pangilinan J."/>
            <person name="Riley R."/>
            <person name="Labutti K."/>
            <person name="Andreopoulos B."/>
            <person name="Lipzen A."/>
            <person name="Chen C."/>
            <person name="Yanf M."/>
            <person name="Daum C."/>
            <person name="Ng V."/>
            <person name="Clum A."/>
            <person name="Ohm R."/>
            <person name="Martin F."/>
            <person name="Silar P."/>
            <person name="Natvig D."/>
            <person name="Lalanne C."/>
            <person name="Gautier V."/>
            <person name="Ament-Velasquez S.L."/>
            <person name="Kruys A."/>
            <person name="Hutchinson M.I."/>
            <person name="Powell A.J."/>
            <person name="Barry K."/>
            <person name="Miller A.N."/>
            <person name="Grigoriev I.V."/>
            <person name="Debuchy R."/>
            <person name="Gladieux P."/>
            <person name="Thoren M.H."/>
            <person name="Johannesson H."/>
        </authorList>
    </citation>
    <scope>NUCLEOTIDE SEQUENCE</scope>
    <source>
        <strain evidence="2">CBS 757.83</strain>
    </source>
</reference>
<dbReference type="EMBL" id="MU863688">
    <property type="protein sequence ID" value="KAK4097010.1"/>
    <property type="molecule type" value="Genomic_DNA"/>
</dbReference>
<feature type="chain" id="PRO_5042985558" description="Secreted protein" evidence="1">
    <location>
        <begin position="23"/>
        <end position="75"/>
    </location>
</feature>
<gene>
    <name evidence="2" type="ORF">N658DRAFT_315443</name>
</gene>
<accession>A0AAN6PVV1</accession>
<dbReference type="Proteomes" id="UP001305647">
    <property type="component" value="Unassembled WGS sequence"/>
</dbReference>
<evidence type="ECO:0008006" key="4">
    <source>
        <dbReference type="Google" id="ProtNLM"/>
    </source>
</evidence>
<organism evidence="2 3">
    <name type="scientific">Parathielavia hyrcaniae</name>
    <dbReference type="NCBI Taxonomy" id="113614"/>
    <lineage>
        <taxon>Eukaryota</taxon>
        <taxon>Fungi</taxon>
        <taxon>Dikarya</taxon>
        <taxon>Ascomycota</taxon>
        <taxon>Pezizomycotina</taxon>
        <taxon>Sordariomycetes</taxon>
        <taxon>Sordariomycetidae</taxon>
        <taxon>Sordariales</taxon>
        <taxon>Chaetomiaceae</taxon>
        <taxon>Parathielavia</taxon>
    </lineage>
</organism>
<keyword evidence="1" id="KW-0732">Signal</keyword>
<feature type="signal peptide" evidence="1">
    <location>
        <begin position="1"/>
        <end position="22"/>
    </location>
</feature>
<dbReference type="AlphaFoldDB" id="A0AAN6PVV1"/>
<reference evidence="2" key="1">
    <citation type="journal article" date="2023" name="Mol. Phylogenet. Evol.">
        <title>Genome-scale phylogeny and comparative genomics of the fungal order Sordariales.</title>
        <authorList>
            <person name="Hensen N."/>
            <person name="Bonometti L."/>
            <person name="Westerberg I."/>
            <person name="Brannstrom I.O."/>
            <person name="Guillou S."/>
            <person name="Cros-Aarteil S."/>
            <person name="Calhoun S."/>
            <person name="Haridas S."/>
            <person name="Kuo A."/>
            <person name="Mondo S."/>
            <person name="Pangilinan J."/>
            <person name="Riley R."/>
            <person name="LaButti K."/>
            <person name="Andreopoulos B."/>
            <person name="Lipzen A."/>
            <person name="Chen C."/>
            <person name="Yan M."/>
            <person name="Daum C."/>
            <person name="Ng V."/>
            <person name="Clum A."/>
            <person name="Steindorff A."/>
            <person name="Ohm R.A."/>
            <person name="Martin F."/>
            <person name="Silar P."/>
            <person name="Natvig D.O."/>
            <person name="Lalanne C."/>
            <person name="Gautier V."/>
            <person name="Ament-Velasquez S.L."/>
            <person name="Kruys A."/>
            <person name="Hutchinson M.I."/>
            <person name="Powell A.J."/>
            <person name="Barry K."/>
            <person name="Miller A.N."/>
            <person name="Grigoriev I.V."/>
            <person name="Debuchy R."/>
            <person name="Gladieux P."/>
            <person name="Hiltunen Thoren M."/>
            <person name="Johannesson H."/>
        </authorList>
    </citation>
    <scope>NUCLEOTIDE SEQUENCE</scope>
    <source>
        <strain evidence="2">CBS 757.83</strain>
    </source>
</reference>
<sequence>MAMVSGSLAIVSLAAFLRGALGSSPGRESGVGRYPEQVWGLLLVRAALRREMHFPFHVISGGKPSIIEAMELLDL</sequence>
<keyword evidence="3" id="KW-1185">Reference proteome</keyword>
<comment type="caution">
    <text evidence="2">The sequence shown here is derived from an EMBL/GenBank/DDBJ whole genome shotgun (WGS) entry which is preliminary data.</text>
</comment>
<name>A0AAN6PVV1_9PEZI</name>